<keyword evidence="2" id="KW-0808">Transferase</keyword>
<sequence length="433" mass="46250">MMYLGLDFGTSGARACVIGDDKTVVWEQRITYPGSALQSPTEWRAALHALLRVLPRHIAAGLQGLALDATSGTVLLCDAQLEPCSPALLYNDQRAQQQAEQLGLIAPNDHIVCSATSGLAKFLWLTRQSGHERTAYFLHQADWLTALLSGQPGISDYHNALKTGYDAEALRWPDWLMTLPHTHLLPQVVAPGTVIAQIRPDIAAHFGINPQCAIHAGTTDSTAAFIAAGVSQTGIGVTTLGTTLVLKQLSTRRIEAAEYGIYSHRYGDLWLAGGASNAGAGVLRRHFNDAQLVSLSAGIDPLHDSPLDYYPLTGTGERFPINDAQLAPRLEPRPGNDAEFLHGLLQGLARIEVAGYARLAELGAPPLTRVVTNGGGAKNSVWGKLRERLLGIPVSAAIHCEAAYGSALLCIEDQFTPRNISAGSAAGIDTLKR</sequence>
<evidence type="ECO:0000259" key="4">
    <source>
        <dbReference type="Pfam" id="PF00370"/>
    </source>
</evidence>
<dbReference type="GO" id="GO:0004856">
    <property type="term" value="F:D-xylulokinase activity"/>
    <property type="evidence" value="ECO:0007669"/>
    <property type="project" value="TreeGrafter"/>
</dbReference>
<dbReference type="GO" id="GO:0005997">
    <property type="term" value="P:xylulose metabolic process"/>
    <property type="evidence" value="ECO:0007669"/>
    <property type="project" value="TreeGrafter"/>
</dbReference>
<reference evidence="6 7" key="2">
    <citation type="submission" date="2016-03" db="EMBL/GenBank/DDBJ databases">
        <title>New uncultured bacterium of the family Gallionellaceae from acid mine drainage: description and reconstruction of genome based on metagenomic analysis of microbial community.</title>
        <authorList>
            <person name="Kadnikov V."/>
            <person name="Ivasenko D."/>
            <person name="Beletsky A."/>
            <person name="Mardanov A."/>
            <person name="Danilova E."/>
            <person name="Pimenov N."/>
            <person name="Karnachuk O."/>
            <person name="Ravin N."/>
        </authorList>
    </citation>
    <scope>NUCLEOTIDE SEQUENCE [LARGE SCALE GENOMIC DNA]</scope>
    <source>
        <strain evidence="6">ShG14-8</strain>
    </source>
</reference>
<dbReference type="GO" id="GO:0019150">
    <property type="term" value="F:D-ribulokinase activity"/>
    <property type="evidence" value="ECO:0007669"/>
    <property type="project" value="TreeGrafter"/>
</dbReference>
<dbReference type="GO" id="GO:0005829">
    <property type="term" value="C:cytosol"/>
    <property type="evidence" value="ECO:0007669"/>
    <property type="project" value="TreeGrafter"/>
</dbReference>
<evidence type="ECO:0000313" key="6">
    <source>
        <dbReference type="EMBL" id="KXS33075.1"/>
    </source>
</evidence>
<keyword evidence="3 6" id="KW-0418">Kinase</keyword>
<evidence type="ECO:0000256" key="1">
    <source>
        <dbReference type="ARBA" id="ARBA00009156"/>
    </source>
</evidence>
<reference evidence="6 7" key="1">
    <citation type="submission" date="2016-02" db="EMBL/GenBank/DDBJ databases">
        <authorList>
            <person name="Wen L."/>
            <person name="He K."/>
            <person name="Yang H."/>
        </authorList>
    </citation>
    <scope>NUCLEOTIDE SEQUENCE [LARGE SCALE GENOMIC DNA]</scope>
    <source>
        <strain evidence="6">ShG14-8</strain>
    </source>
</reference>
<dbReference type="PANTHER" id="PTHR10196:SF80">
    <property type="entry name" value="D-RIBULOSE KINASE"/>
    <property type="match status" value="1"/>
</dbReference>
<dbReference type="PANTHER" id="PTHR10196">
    <property type="entry name" value="SUGAR KINASE"/>
    <property type="match status" value="1"/>
</dbReference>
<dbReference type="Proteomes" id="UP000070578">
    <property type="component" value="Unassembled WGS sequence"/>
</dbReference>
<comment type="similarity">
    <text evidence="1">Belongs to the FGGY kinase family.</text>
</comment>
<accession>A0A139BWJ1</accession>
<dbReference type="InterPro" id="IPR018485">
    <property type="entry name" value="FGGY_C"/>
</dbReference>
<dbReference type="PIRSF" id="PIRSF000538">
    <property type="entry name" value="GlpK"/>
    <property type="match status" value="1"/>
</dbReference>
<dbReference type="Pfam" id="PF02782">
    <property type="entry name" value="FGGY_C"/>
    <property type="match status" value="1"/>
</dbReference>
<dbReference type="Pfam" id="PF00370">
    <property type="entry name" value="FGGY_N"/>
    <property type="match status" value="1"/>
</dbReference>
<dbReference type="PATRIC" id="fig|1796491.3.peg.905"/>
<dbReference type="Gene3D" id="3.30.420.40">
    <property type="match status" value="2"/>
</dbReference>
<dbReference type="InterPro" id="IPR043129">
    <property type="entry name" value="ATPase_NBD"/>
</dbReference>
<protein>
    <submittedName>
        <fullName evidence="6">Pentulose/hexulose kinase</fullName>
    </submittedName>
</protein>
<evidence type="ECO:0000259" key="5">
    <source>
        <dbReference type="Pfam" id="PF02782"/>
    </source>
</evidence>
<evidence type="ECO:0000256" key="2">
    <source>
        <dbReference type="ARBA" id="ARBA00022679"/>
    </source>
</evidence>
<comment type="caution">
    <text evidence="6">The sequence shown here is derived from an EMBL/GenBank/DDBJ whole genome shotgun (WGS) entry which is preliminary data.</text>
</comment>
<gene>
    <name evidence="6" type="ORF">AWT59_0831</name>
</gene>
<proteinExistence type="inferred from homology"/>
<dbReference type="SUPFAM" id="SSF53067">
    <property type="entry name" value="Actin-like ATPase domain"/>
    <property type="match status" value="2"/>
</dbReference>
<organism evidence="6 7">
    <name type="scientific">Candidatus Gallionella acididurans</name>
    <dbReference type="NCBI Taxonomy" id="1796491"/>
    <lineage>
        <taxon>Bacteria</taxon>
        <taxon>Pseudomonadati</taxon>
        <taxon>Pseudomonadota</taxon>
        <taxon>Betaproteobacteria</taxon>
        <taxon>Nitrosomonadales</taxon>
        <taxon>Gallionellaceae</taxon>
        <taxon>Gallionella</taxon>
    </lineage>
</organism>
<dbReference type="EMBL" id="LSLI01000012">
    <property type="protein sequence ID" value="KXS33075.1"/>
    <property type="molecule type" value="Genomic_DNA"/>
</dbReference>
<evidence type="ECO:0000256" key="3">
    <source>
        <dbReference type="ARBA" id="ARBA00022777"/>
    </source>
</evidence>
<dbReference type="InterPro" id="IPR000577">
    <property type="entry name" value="Carb_kinase_FGGY"/>
</dbReference>
<dbReference type="CDD" id="cd07783">
    <property type="entry name" value="ASKHA_NBD_FGGY_SePSK_AtXK1-like"/>
    <property type="match status" value="1"/>
</dbReference>
<feature type="domain" description="Carbohydrate kinase FGGY C-terminal" evidence="5">
    <location>
        <begin position="238"/>
        <end position="410"/>
    </location>
</feature>
<name>A0A139BWJ1_9PROT</name>
<evidence type="ECO:0000313" key="7">
    <source>
        <dbReference type="Proteomes" id="UP000070578"/>
    </source>
</evidence>
<dbReference type="AlphaFoldDB" id="A0A139BWJ1"/>
<dbReference type="InterPro" id="IPR018484">
    <property type="entry name" value="FGGY_N"/>
</dbReference>
<feature type="domain" description="Carbohydrate kinase FGGY N-terminal" evidence="4">
    <location>
        <begin position="2"/>
        <end position="226"/>
    </location>
</feature>